<dbReference type="SMART" id="SM00636">
    <property type="entry name" value="Glyco_18"/>
    <property type="match status" value="1"/>
</dbReference>
<dbReference type="InterPro" id="IPR001223">
    <property type="entry name" value="Glyco_hydro18_cat"/>
</dbReference>
<dbReference type="VEuPathDB" id="FungiDB:PTTG_25262"/>
<dbReference type="Proteomes" id="UP000005240">
    <property type="component" value="Unassembled WGS sequence"/>
</dbReference>
<accession>A0A180H4V3</accession>
<dbReference type="EMBL" id="ADAS02000002">
    <property type="protein sequence ID" value="OAV99708.1"/>
    <property type="molecule type" value="Genomic_DNA"/>
</dbReference>
<dbReference type="GO" id="GO:0004568">
    <property type="term" value="F:chitinase activity"/>
    <property type="evidence" value="ECO:0007669"/>
    <property type="project" value="TreeGrafter"/>
</dbReference>
<dbReference type="GO" id="GO:0008061">
    <property type="term" value="F:chitin binding"/>
    <property type="evidence" value="ECO:0007669"/>
    <property type="project" value="InterPro"/>
</dbReference>
<dbReference type="InterPro" id="IPR011583">
    <property type="entry name" value="Chitinase_II/V-like_cat"/>
</dbReference>
<dbReference type="GO" id="GO:0005975">
    <property type="term" value="P:carbohydrate metabolic process"/>
    <property type="evidence" value="ECO:0007669"/>
    <property type="project" value="InterPro"/>
</dbReference>
<proteinExistence type="predicted"/>
<dbReference type="PROSITE" id="PS51910">
    <property type="entry name" value="GH18_2"/>
    <property type="match status" value="1"/>
</dbReference>
<reference evidence="3" key="2">
    <citation type="submission" date="2016-05" db="EMBL/GenBank/DDBJ databases">
        <title>Comparative analysis highlights variable genome content of wheat rusts and divergence of the mating loci.</title>
        <authorList>
            <person name="Cuomo C.A."/>
            <person name="Bakkeren G."/>
            <person name="Szabo L."/>
            <person name="Khalil H."/>
            <person name="Joly D."/>
            <person name="Goldberg J."/>
            <person name="Young S."/>
            <person name="Zeng Q."/>
            <person name="Fellers J."/>
        </authorList>
    </citation>
    <scope>NUCLEOTIDE SEQUENCE [LARGE SCALE GENOMIC DNA]</scope>
    <source>
        <strain evidence="3">1-1 BBBD Race 1</strain>
    </source>
</reference>
<sequence>MTSPSKSFLGAFLLIALLLSTNTDAGGVKNDGTAKVKGYYPTYNSKVQTPSKIDWDAYTDVLFFMVIPEADGTLSFDPALTRLEGEALVKDFVDAARKHKVNPLFSTGGWTGSRAFSKLAATAPSRKQFAETLVNFGKKNGFTGIEMDWEYPNGEGIGCNSRLPEDVVNFGLLTKEIRTLWPEVELTAAVSVTGLIGASGQAATPKETALLNENLDYINLMAYDVYGAWSKTTGPIAPLHATCADEDSAQSVETGFQVALKQGFKASQVLLGIPGYAKRFKLTSSKLVPKTVGGQTTLYYQSKSPSVRGGEFDDKPGKDICGNPVSWGGSYLVTELIKKGWLSKDQKRGRDGYKRYFDECSGQPFLANDKYLISYDDEESTIAKAKFAKENKMGGIYFFDTMGPPIDTVRNARKVFSK</sequence>
<feature type="chain" id="PRO_5008110633" evidence="1">
    <location>
        <begin position="26"/>
        <end position="418"/>
    </location>
</feature>
<reference evidence="4 5" key="3">
    <citation type="journal article" date="2017" name="G3 (Bethesda)">
        <title>Comparative analysis highlights variable genome content of wheat rusts and divergence of the mating loci.</title>
        <authorList>
            <person name="Cuomo C.A."/>
            <person name="Bakkeren G."/>
            <person name="Khalil H.B."/>
            <person name="Panwar V."/>
            <person name="Joly D."/>
            <person name="Linning R."/>
            <person name="Sakthikumar S."/>
            <person name="Song X."/>
            <person name="Adiconis X."/>
            <person name="Fan L."/>
            <person name="Goldberg J.M."/>
            <person name="Levin J.Z."/>
            <person name="Young S."/>
            <person name="Zeng Q."/>
            <person name="Anikster Y."/>
            <person name="Bruce M."/>
            <person name="Wang M."/>
            <person name="Yin C."/>
            <person name="McCallum B."/>
            <person name="Szabo L.J."/>
            <person name="Hulbert S."/>
            <person name="Chen X."/>
            <person name="Fellers J.P."/>
        </authorList>
    </citation>
    <scope>NUCLEOTIDE SEQUENCE</scope>
    <source>
        <strain evidence="5">Isolate 1-1 / race 1 (BBBD)</strain>
        <strain evidence="4">isolate 1-1 / race 1 (BBBD)</strain>
    </source>
</reference>
<feature type="domain" description="GH18" evidence="2">
    <location>
        <begin position="34"/>
        <end position="416"/>
    </location>
</feature>
<reference evidence="4" key="4">
    <citation type="submission" date="2025-05" db="UniProtKB">
        <authorList>
            <consortium name="EnsemblFungi"/>
        </authorList>
    </citation>
    <scope>IDENTIFICATION</scope>
    <source>
        <strain evidence="4">isolate 1-1 / race 1 (BBBD)</strain>
    </source>
</reference>
<dbReference type="SUPFAM" id="SSF51445">
    <property type="entry name" value="(Trans)glycosidases"/>
    <property type="match status" value="1"/>
</dbReference>
<keyword evidence="1" id="KW-0732">Signal</keyword>
<protein>
    <submittedName>
        <fullName evidence="4">Chitinase</fullName>
    </submittedName>
</protein>
<dbReference type="GO" id="GO:0006032">
    <property type="term" value="P:chitin catabolic process"/>
    <property type="evidence" value="ECO:0007669"/>
    <property type="project" value="TreeGrafter"/>
</dbReference>
<evidence type="ECO:0000313" key="3">
    <source>
        <dbReference type="EMBL" id="OAV99708.1"/>
    </source>
</evidence>
<dbReference type="AlphaFoldDB" id="A0A180H4V3"/>
<organism evidence="3">
    <name type="scientific">Puccinia triticina (isolate 1-1 / race 1 (BBBD))</name>
    <name type="common">Brown leaf rust fungus</name>
    <dbReference type="NCBI Taxonomy" id="630390"/>
    <lineage>
        <taxon>Eukaryota</taxon>
        <taxon>Fungi</taxon>
        <taxon>Dikarya</taxon>
        <taxon>Basidiomycota</taxon>
        <taxon>Pucciniomycotina</taxon>
        <taxon>Pucciniomycetes</taxon>
        <taxon>Pucciniales</taxon>
        <taxon>Pucciniaceae</taxon>
        <taxon>Puccinia</taxon>
    </lineage>
</organism>
<gene>
    <name evidence="3" type="ORF">PTTG_25262</name>
</gene>
<evidence type="ECO:0000259" key="2">
    <source>
        <dbReference type="PROSITE" id="PS51910"/>
    </source>
</evidence>
<evidence type="ECO:0000313" key="4">
    <source>
        <dbReference type="EnsemblFungi" id="PTTG_25262-t43_1-p1"/>
    </source>
</evidence>
<dbReference type="GO" id="GO:0005576">
    <property type="term" value="C:extracellular region"/>
    <property type="evidence" value="ECO:0007669"/>
    <property type="project" value="TreeGrafter"/>
</dbReference>
<reference evidence="3" key="1">
    <citation type="submission" date="2009-11" db="EMBL/GenBank/DDBJ databases">
        <authorList>
            <consortium name="The Broad Institute Genome Sequencing Platform"/>
            <person name="Ward D."/>
            <person name="Feldgarden M."/>
            <person name="Earl A."/>
            <person name="Young S.K."/>
            <person name="Zeng Q."/>
            <person name="Koehrsen M."/>
            <person name="Alvarado L."/>
            <person name="Berlin A."/>
            <person name="Bochicchio J."/>
            <person name="Borenstein D."/>
            <person name="Chapman S.B."/>
            <person name="Chen Z."/>
            <person name="Engels R."/>
            <person name="Freedman E."/>
            <person name="Gellesch M."/>
            <person name="Goldberg J."/>
            <person name="Griggs A."/>
            <person name="Gujja S."/>
            <person name="Heilman E."/>
            <person name="Heiman D."/>
            <person name="Hepburn T."/>
            <person name="Howarth C."/>
            <person name="Jen D."/>
            <person name="Larson L."/>
            <person name="Lewis B."/>
            <person name="Mehta T."/>
            <person name="Park D."/>
            <person name="Pearson M."/>
            <person name="Roberts A."/>
            <person name="Saif S."/>
            <person name="Shea T."/>
            <person name="Shenoy N."/>
            <person name="Sisk P."/>
            <person name="Stolte C."/>
            <person name="Sykes S."/>
            <person name="Thomson T."/>
            <person name="Walk T."/>
            <person name="White J."/>
            <person name="Yandava C."/>
            <person name="Izard J."/>
            <person name="Baranova O.V."/>
            <person name="Blanton J.M."/>
            <person name="Tanner A.C."/>
            <person name="Dewhirst F.E."/>
            <person name="Haas B."/>
            <person name="Nusbaum C."/>
            <person name="Birren B."/>
        </authorList>
    </citation>
    <scope>NUCLEOTIDE SEQUENCE [LARGE SCALE GENOMIC DNA]</scope>
    <source>
        <strain evidence="3">1-1 BBBD Race 1</strain>
    </source>
</reference>
<dbReference type="STRING" id="630390.A0A180H4V3"/>
<feature type="signal peptide" evidence="1">
    <location>
        <begin position="1"/>
        <end position="25"/>
    </location>
</feature>
<dbReference type="InterPro" id="IPR017853">
    <property type="entry name" value="GH"/>
</dbReference>
<dbReference type="EnsemblFungi" id="PTTG_25262-t43_1">
    <property type="protein sequence ID" value="PTTG_25262-t43_1-p1"/>
    <property type="gene ID" value="PTTG_25262"/>
</dbReference>
<dbReference type="Gene3D" id="3.20.20.80">
    <property type="entry name" value="Glycosidases"/>
    <property type="match status" value="2"/>
</dbReference>
<dbReference type="InterPro" id="IPR050314">
    <property type="entry name" value="Glycosyl_Hydrlase_18"/>
</dbReference>
<evidence type="ECO:0000313" key="5">
    <source>
        <dbReference type="Proteomes" id="UP000005240"/>
    </source>
</evidence>
<dbReference type="Pfam" id="PF00704">
    <property type="entry name" value="Glyco_hydro_18"/>
    <property type="match status" value="1"/>
</dbReference>
<dbReference type="OrthoDB" id="73875at2759"/>
<dbReference type="PANTHER" id="PTHR11177">
    <property type="entry name" value="CHITINASE"/>
    <property type="match status" value="1"/>
</dbReference>
<keyword evidence="5" id="KW-1185">Reference proteome</keyword>
<name>A0A180H4V3_PUCT1</name>
<evidence type="ECO:0000256" key="1">
    <source>
        <dbReference type="SAM" id="SignalP"/>
    </source>
</evidence>
<dbReference type="Gene3D" id="3.10.50.10">
    <property type="match status" value="1"/>
</dbReference>
<dbReference type="InterPro" id="IPR029070">
    <property type="entry name" value="Chitinase_insertion_sf"/>
</dbReference>
<dbReference type="PANTHER" id="PTHR11177:SF317">
    <property type="entry name" value="CHITINASE 12-RELATED"/>
    <property type="match status" value="1"/>
</dbReference>